<comment type="similarity">
    <text evidence="1">Belongs to the peptidase S1 family.</text>
</comment>
<dbReference type="InterPro" id="IPR050430">
    <property type="entry name" value="Peptidase_S1"/>
</dbReference>
<proteinExistence type="inferred from homology"/>
<dbReference type="SMART" id="SM00020">
    <property type="entry name" value="Tryp_SPc"/>
    <property type="match status" value="1"/>
</dbReference>
<dbReference type="InterPro" id="IPR001254">
    <property type="entry name" value="Trypsin_dom"/>
</dbReference>
<sequence length="306" mass="32613">MFEGGGERTGAPRSRGPAFAAVVGAGALLGAIVAAAPASAIIGGVEATEEYEFMAALFDDNGAHMCGGALVDEEWVLTAGHCTFPEEITVRVGSTDHTQGGSEREVVEVVEHPDYEVEDVSDDPDYELSEYLLWNDLALVRLDSPVEQTPIDLGEVSSVPDSAVRVLGWGMVDEFGEKDKPDMLQQLDTEVVDPERCAEMDPESDLCSEHPTDEAQACITDSGGPLIRGEEGDWELVGVVSRDGDFDESPLCVGPMVFTDPVAHADWITSTIGDETSAKTPEPVPAKGVGHVRGADDHRPSDFERG</sequence>
<dbReference type="PROSITE" id="PS00134">
    <property type="entry name" value="TRYPSIN_HIS"/>
    <property type="match status" value="1"/>
</dbReference>
<feature type="domain" description="Peptidase S1" evidence="4">
    <location>
        <begin position="41"/>
        <end position="273"/>
    </location>
</feature>
<dbReference type="InterPro" id="IPR043504">
    <property type="entry name" value="Peptidase_S1_PA_chymotrypsin"/>
</dbReference>
<evidence type="ECO:0000313" key="5">
    <source>
        <dbReference type="EMBL" id="MFB8766359.1"/>
    </source>
</evidence>
<organism evidence="5 6">
    <name type="scientific">Nocardiopsis alba</name>
    <dbReference type="NCBI Taxonomy" id="53437"/>
    <lineage>
        <taxon>Bacteria</taxon>
        <taxon>Bacillati</taxon>
        <taxon>Actinomycetota</taxon>
        <taxon>Actinomycetes</taxon>
        <taxon>Streptosporangiales</taxon>
        <taxon>Nocardiopsidaceae</taxon>
        <taxon>Nocardiopsis</taxon>
    </lineage>
</organism>
<feature type="region of interest" description="Disordered" evidence="3">
    <location>
        <begin position="273"/>
        <end position="306"/>
    </location>
</feature>
<keyword evidence="2" id="KW-1015">Disulfide bond</keyword>
<evidence type="ECO:0000256" key="2">
    <source>
        <dbReference type="ARBA" id="ARBA00023157"/>
    </source>
</evidence>
<keyword evidence="6" id="KW-1185">Reference proteome</keyword>
<evidence type="ECO:0000313" key="6">
    <source>
        <dbReference type="Proteomes" id="UP001585053"/>
    </source>
</evidence>
<feature type="compositionally biased region" description="Basic and acidic residues" evidence="3">
    <location>
        <begin position="293"/>
        <end position="306"/>
    </location>
</feature>
<keyword evidence="5" id="KW-0645">Protease</keyword>
<gene>
    <name evidence="5" type="ORF">VSQ78_01505</name>
</gene>
<dbReference type="EMBL" id="JAYMRS010000001">
    <property type="protein sequence ID" value="MFB8766359.1"/>
    <property type="molecule type" value="Genomic_DNA"/>
</dbReference>
<keyword evidence="5" id="KW-0378">Hydrolase</keyword>
<dbReference type="PROSITE" id="PS50240">
    <property type="entry name" value="TRYPSIN_DOM"/>
    <property type="match status" value="1"/>
</dbReference>
<name>A0ABV5DP48_9ACTN</name>
<dbReference type="GO" id="GO:0006508">
    <property type="term" value="P:proteolysis"/>
    <property type="evidence" value="ECO:0007669"/>
    <property type="project" value="UniProtKB-KW"/>
</dbReference>
<dbReference type="Proteomes" id="UP001585053">
    <property type="component" value="Unassembled WGS sequence"/>
</dbReference>
<dbReference type="GO" id="GO:0008233">
    <property type="term" value="F:peptidase activity"/>
    <property type="evidence" value="ECO:0007669"/>
    <property type="project" value="UniProtKB-KW"/>
</dbReference>
<dbReference type="PANTHER" id="PTHR24276:SF98">
    <property type="entry name" value="FI18310P1-RELATED"/>
    <property type="match status" value="1"/>
</dbReference>
<dbReference type="Gene3D" id="2.40.10.10">
    <property type="entry name" value="Trypsin-like serine proteases"/>
    <property type="match status" value="1"/>
</dbReference>
<reference evidence="5 6" key="1">
    <citation type="submission" date="2024-01" db="EMBL/GenBank/DDBJ databases">
        <title>Genome mining of biosynthetic gene clusters to explore secondary metabolites of Streptomyces sp.</title>
        <authorList>
            <person name="Baig A."/>
            <person name="Ajitkumar Shintre N."/>
            <person name="Kumar H."/>
            <person name="Anbarasu A."/>
            <person name="Ramaiah S."/>
        </authorList>
    </citation>
    <scope>NUCLEOTIDE SEQUENCE [LARGE SCALE GENOMIC DNA]</scope>
    <source>
        <strain evidence="5 6">A01</strain>
    </source>
</reference>
<accession>A0ABV5DP48</accession>
<comment type="caution">
    <text evidence="5">The sequence shown here is derived from an EMBL/GenBank/DDBJ whole genome shotgun (WGS) entry which is preliminary data.</text>
</comment>
<dbReference type="PANTHER" id="PTHR24276">
    <property type="entry name" value="POLYSERASE-RELATED"/>
    <property type="match status" value="1"/>
</dbReference>
<evidence type="ECO:0000256" key="1">
    <source>
        <dbReference type="ARBA" id="ARBA00007664"/>
    </source>
</evidence>
<protein>
    <submittedName>
        <fullName evidence="5">Serine protease</fullName>
    </submittedName>
</protein>
<dbReference type="InterPro" id="IPR001314">
    <property type="entry name" value="Peptidase_S1A"/>
</dbReference>
<dbReference type="InterPro" id="IPR009003">
    <property type="entry name" value="Peptidase_S1_PA"/>
</dbReference>
<dbReference type="CDD" id="cd00190">
    <property type="entry name" value="Tryp_SPc"/>
    <property type="match status" value="1"/>
</dbReference>
<evidence type="ECO:0000259" key="4">
    <source>
        <dbReference type="PROSITE" id="PS50240"/>
    </source>
</evidence>
<dbReference type="InterPro" id="IPR018114">
    <property type="entry name" value="TRYPSIN_HIS"/>
</dbReference>
<dbReference type="RefSeq" id="WP_357713299.1">
    <property type="nucleotide sequence ID" value="NZ_JAYMRS010000001.1"/>
</dbReference>
<dbReference type="Pfam" id="PF00089">
    <property type="entry name" value="Trypsin"/>
    <property type="match status" value="1"/>
</dbReference>
<evidence type="ECO:0000256" key="3">
    <source>
        <dbReference type="SAM" id="MobiDB-lite"/>
    </source>
</evidence>
<dbReference type="SUPFAM" id="SSF50494">
    <property type="entry name" value="Trypsin-like serine proteases"/>
    <property type="match status" value="1"/>
</dbReference>
<dbReference type="PRINTS" id="PR00722">
    <property type="entry name" value="CHYMOTRYPSIN"/>
</dbReference>